<keyword evidence="1" id="KW-0663">Pyridoxal phosphate</keyword>
<dbReference type="GO" id="GO:0030170">
    <property type="term" value="F:pyridoxal phosphate binding"/>
    <property type="evidence" value="ECO:0007669"/>
    <property type="project" value="TreeGrafter"/>
</dbReference>
<protein>
    <recommendedName>
        <fullName evidence="4">Aminotransferase</fullName>
    </recommendedName>
</protein>
<proteinExistence type="inferred from homology"/>
<gene>
    <name evidence="2" type="ORF">C5O69_05660</name>
</gene>
<dbReference type="AlphaFoldDB" id="A0A3A4MNL5"/>
<evidence type="ECO:0000313" key="2">
    <source>
        <dbReference type="EMBL" id="RJP12303.1"/>
    </source>
</evidence>
<name>A0A3A4MNL5_9STRE</name>
<sequence>MVVKIGLSNISEETLELNFKEFLSHEQYNRYYNSEDQIQSGYVCKIENLFKDKFSFKYCTATNSATNSLIIALKALDIKFGDEVILSCYSFSACAFSILATGAIPVICPINENLQMDEEALDSLVNEKTKAVMVVHMRGIEQPLRVIKEKYGLNIIEDCSQFDGFISNGRLGNTGFSDISVYSFQSKKVISAGEGGMICTNNLNLYKKIFMLHDPAWDMRIFEESIDQNIEWKESFFACARMNEITAMLIYPQLENVTEVCNEYKYAKKKLINDLKIAYNTIKIKTYGKFNDESFNIIAKIDSEINLSNFEYHTYPESLNPVDPHYYFGWRNSIKEKCKIVVSLENSKNIAKEIIIIRPTL</sequence>
<dbReference type="InterPro" id="IPR015421">
    <property type="entry name" value="PyrdxlP-dep_Trfase_major"/>
</dbReference>
<dbReference type="GO" id="GO:0008483">
    <property type="term" value="F:transaminase activity"/>
    <property type="evidence" value="ECO:0007669"/>
    <property type="project" value="TreeGrafter"/>
</dbReference>
<dbReference type="EMBL" id="PTTJ01000081">
    <property type="protein sequence ID" value="RJP12303.1"/>
    <property type="molecule type" value="Genomic_DNA"/>
</dbReference>
<comment type="caution">
    <text evidence="2">The sequence shown here is derived from an EMBL/GenBank/DDBJ whole genome shotgun (WGS) entry which is preliminary data.</text>
</comment>
<reference evidence="3" key="1">
    <citation type="submission" date="2018-02" db="EMBL/GenBank/DDBJ databases">
        <authorList>
            <person name="Handem S."/>
        </authorList>
    </citation>
    <scope>NUCLEOTIDE SEQUENCE [LARGE SCALE GENOMIC DNA]</scope>
    <source>
        <strain evidence="3">Spain3473</strain>
    </source>
</reference>
<dbReference type="InterPro" id="IPR000653">
    <property type="entry name" value="DegT/StrS_aminotransferase"/>
</dbReference>
<organism evidence="2 3">
    <name type="scientific">Streptococcus pseudopneumoniae</name>
    <dbReference type="NCBI Taxonomy" id="257758"/>
    <lineage>
        <taxon>Bacteria</taxon>
        <taxon>Bacillati</taxon>
        <taxon>Bacillota</taxon>
        <taxon>Bacilli</taxon>
        <taxon>Lactobacillales</taxon>
        <taxon>Streptococcaceae</taxon>
        <taxon>Streptococcus</taxon>
    </lineage>
</organism>
<dbReference type="Gene3D" id="3.40.640.10">
    <property type="entry name" value="Type I PLP-dependent aspartate aminotransferase-like (Major domain)"/>
    <property type="match status" value="1"/>
</dbReference>
<accession>A0A3A4MNL5</accession>
<evidence type="ECO:0000313" key="3">
    <source>
        <dbReference type="Proteomes" id="UP000265600"/>
    </source>
</evidence>
<comment type="similarity">
    <text evidence="1">Belongs to the DegT/DnrJ/EryC1 family.</text>
</comment>
<dbReference type="PANTHER" id="PTHR30244">
    <property type="entry name" value="TRANSAMINASE"/>
    <property type="match status" value="1"/>
</dbReference>
<dbReference type="Pfam" id="PF01041">
    <property type="entry name" value="DegT_DnrJ_EryC1"/>
    <property type="match status" value="1"/>
</dbReference>
<dbReference type="SUPFAM" id="SSF53383">
    <property type="entry name" value="PLP-dependent transferases"/>
    <property type="match status" value="1"/>
</dbReference>
<dbReference type="Proteomes" id="UP000265600">
    <property type="component" value="Unassembled WGS sequence"/>
</dbReference>
<evidence type="ECO:0008006" key="4">
    <source>
        <dbReference type="Google" id="ProtNLM"/>
    </source>
</evidence>
<dbReference type="PANTHER" id="PTHR30244:SF34">
    <property type="entry name" value="DTDP-4-AMINO-4,6-DIDEOXYGALACTOSE TRANSAMINASE"/>
    <property type="match status" value="1"/>
</dbReference>
<dbReference type="InterPro" id="IPR015424">
    <property type="entry name" value="PyrdxlP-dep_Trfase"/>
</dbReference>
<dbReference type="RefSeq" id="WP_119946876.1">
    <property type="nucleotide sequence ID" value="NZ_PTTJ01000081.1"/>
</dbReference>
<dbReference type="GO" id="GO:0000271">
    <property type="term" value="P:polysaccharide biosynthetic process"/>
    <property type="evidence" value="ECO:0007669"/>
    <property type="project" value="TreeGrafter"/>
</dbReference>
<evidence type="ECO:0000256" key="1">
    <source>
        <dbReference type="RuleBase" id="RU004508"/>
    </source>
</evidence>